<proteinExistence type="predicted"/>
<gene>
    <name evidence="2" type="ORF">AsAng_0028810</name>
</gene>
<protein>
    <submittedName>
        <fullName evidence="2">Uncharacterized protein</fullName>
    </submittedName>
</protein>
<feature type="transmembrane region" description="Helical" evidence="1">
    <location>
        <begin position="66"/>
        <end position="92"/>
    </location>
</feature>
<dbReference type="AlphaFoldDB" id="A0A915YFQ3"/>
<evidence type="ECO:0000256" key="1">
    <source>
        <dbReference type="SAM" id="Phobius"/>
    </source>
</evidence>
<feature type="transmembrane region" description="Helical" evidence="1">
    <location>
        <begin position="7"/>
        <end position="30"/>
    </location>
</feature>
<evidence type="ECO:0000313" key="2">
    <source>
        <dbReference type="EMBL" id="BDS12166.1"/>
    </source>
</evidence>
<feature type="transmembrane region" description="Helical" evidence="1">
    <location>
        <begin position="98"/>
        <end position="119"/>
    </location>
</feature>
<sequence>MTPKKFYVQLTVISGVVALSLVLLNSYQLITSHQSFSWISWGFFILFSIVLFFVCSKSAKSENKNLFGQVFLLSIFFKMLFCASMVIAFVLIAKPETVHFILPFLFIYLVYTTYEVYFVTKLAKP</sequence>
<keyword evidence="1" id="KW-0812">Transmembrane</keyword>
<dbReference type="RefSeq" id="WP_264793274.1">
    <property type="nucleotide sequence ID" value="NZ_AP026867.1"/>
</dbReference>
<reference evidence="2" key="1">
    <citation type="submission" date="2022-09" db="EMBL/GenBank/DDBJ databases">
        <title>Aureispira anguillicida sp. nov., isolated from Leptocephalus of Japanese eel Anguilla japonica.</title>
        <authorList>
            <person name="Yuasa K."/>
            <person name="Mekata T."/>
            <person name="Ikunari K."/>
        </authorList>
    </citation>
    <scope>NUCLEOTIDE SEQUENCE</scope>
    <source>
        <strain evidence="2">EL160426</strain>
    </source>
</reference>
<dbReference type="Proteomes" id="UP001060919">
    <property type="component" value="Chromosome"/>
</dbReference>
<feature type="transmembrane region" description="Helical" evidence="1">
    <location>
        <begin position="36"/>
        <end position="54"/>
    </location>
</feature>
<name>A0A915YFQ3_9BACT</name>
<dbReference type="EMBL" id="AP026867">
    <property type="protein sequence ID" value="BDS12166.1"/>
    <property type="molecule type" value="Genomic_DNA"/>
</dbReference>
<keyword evidence="1" id="KW-1133">Transmembrane helix</keyword>
<evidence type="ECO:0000313" key="3">
    <source>
        <dbReference type="Proteomes" id="UP001060919"/>
    </source>
</evidence>
<keyword evidence="1" id="KW-0472">Membrane</keyword>
<accession>A0A915YFQ3</accession>
<keyword evidence="3" id="KW-1185">Reference proteome</keyword>
<dbReference type="KEGG" id="aup:AsAng_0028810"/>
<organism evidence="2 3">
    <name type="scientific">Aureispira anguillae</name>
    <dbReference type="NCBI Taxonomy" id="2864201"/>
    <lineage>
        <taxon>Bacteria</taxon>
        <taxon>Pseudomonadati</taxon>
        <taxon>Bacteroidota</taxon>
        <taxon>Saprospiria</taxon>
        <taxon>Saprospirales</taxon>
        <taxon>Saprospiraceae</taxon>
        <taxon>Aureispira</taxon>
    </lineage>
</organism>